<name>A0ACB7PKT6_9PEZI</name>
<keyword evidence="2" id="KW-1185">Reference proteome</keyword>
<evidence type="ECO:0000313" key="2">
    <source>
        <dbReference type="Proteomes" id="UP000724584"/>
    </source>
</evidence>
<evidence type="ECO:0000313" key="1">
    <source>
        <dbReference type="EMBL" id="KAH6640372.1"/>
    </source>
</evidence>
<organism evidence="1 2">
    <name type="scientific">Chaetomium tenue</name>
    <dbReference type="NCBI Taxonomy" id="1854479"/>
    <lineage>
        <taxon>Eukaryota</taxon>
        <taxon>Fungi</taxon>
        <taxon>Dikarya</taxon>
        <taxon>Ascomycota</taxon>
        <taxon>Pezizomycotina</taxon>
        <taxon>Sordariomycetes</taxon>
        <taxon>Sordariomycetidae</taxon>
        <taxon>Sordariales</taxon>
        <taxon>Chaetomiaceae</taxon>
        <taxon>Chaetomium</taxon>
    </lineage>
</organism>
<protein>
    <submittedName>
        <fullName evidence="1">Uncharacterized protein</fullName>
    </submittedName>
</protein>
<gene>
    <name evidence="1" type="ORF">F5144DRAFT_589860</name>
</gene>
<sequence>MSLLRLSQDTRHRIYRYLGLASWDGQPYRFYLQGARVDDSHFNYNLFYCRTPNPTLFHGLLLCCRDLYVETTALLYSTNLFILHYADLNLNPPRRISAQPPFQALYDLTPSTLLSLSHLKIVVNESSCHQPNINNYRICCLQGPGGGYAIFGGAGEDWHDIHPHSHQSPFLNWSSTDGYYDELDTAHSALDDWHSAATHLFSHVHPGRLALSLVCDIDPQHPRALDMAKKAVSPLCRLPRSFLRECNVRLAKSADCRFRQLAEATVLHTVGVTTPLSNQPPNTVTTLTGLPRELRIRILQYTDLITPRKDVIWSREHRAYTVMFIGWERDSESTSDAHHGSQFFSCWDDTNVNNGQGTTSGCFCRQHAAFSFTCQCWAPPGPSLFLVCRTLCDDARFVFFSGNRFTIHDHKLAPPWELPMLGHVEHDGPVPTYPYPYERFVVSDFLRNVVPTCALTHLRFLDIIFPPYRAGSWPEKEHPVMQDWWSTVDWLRDQINPAALTVRLAVSQLGDAPSPYYRTITNQEGDKLLEAFLNLSQPLAALGKDGLARFYALFPYPWQFTAQSKARNRDNQDYRWLYWEEEALKERVERYVMGDRYESLYANGKKEPNFGDMYRVYQGWYMN</sequence>
<reference evidence="1 2" key="1">
    <citation type="journal article" date="2021" name="Nat. Commun.">
        <title>Genetic determinants of endophytism in the Arabidopsis root mycobiome.</title>
        <authorList>
            <person name="Mesny F."/>
            <person name="Miyauchi S."/>
            <person name="Thiergart T."/>
            <person name="Pickel B."/>
            <person name="Atanasova L."/>
            <person name="Karlsson M."/>
            <person name="Huettel B."/>
            <person name="Barry K.W."/>
            <person name="Haridas S."/>
            <person name="Chen C."/>
            <person name="Bauer D."/>
            <person name="Andreopoulos W."/>
            <person name="Pangilinan J."/>
            <person name="LaButti K."/>
            <person name="Riley R."/>
            <person name="Lipzen A."/>
            <person name="Clum A."/>
            <person name="Drula E."/>
            <person name="Henrissat B."/>
            <person name="Kohler A."/>
            <person name="Grigoriev I.V."/>
            <person name="Martin F.M."/>
            <person name="Hacquard S."/>
        </authorList>
    </citation>
    <scope>NUCLEOTIDE SEQUENCE [LARGE SCALE GENOMIC DNA]</scope>
    <source>
        <strain evidence="1 2">MPI-SDFR-AT-0079</strain>
    </source>
</reference>
<comment type="caution">
    <text evidence="1">The sequence shown here is derived from an EMBL/GenBank/DDBJ whole genome shotgun (WGS) entry which is preliminary data.</text>
</comment>
<accession>A0ACB7PKT6</accession>
<proteinExistence type="predicted"/>
<dbReference type="EMBL" id="JAGIZQ010000002">
    <property type="protein sequence ID" value="KAH6640372.1"/>
    <property type="molecule type" value="Genomic_DNA"/>
</dbReference>
<dbReference type="Proteomes" id="UP000724584">
    <property type="component" value="Unassembled WGS sequence"/>
</dbReference>